<dbReference type="PANTHER" id="PTHR43792:SF1">
    <property type="entry name" value="N-ACETYLTRANSFERASE DOMAIN-CONTAINING PROTEIN"/>
    <property type="match status" value="1"/>
</dbReference>
<dbReference type="GeneID" id="300941785"/>
<dbReference type="AlphaFoldDB" id="A0AAC9UI94"/>
<evidence type="ECO:0000313" key="2">
    <source>
        <dbReference type="EMBL" id="ASM54141.1"/>
    </source>
</evidence>
<dbReference type="PROSITE" id="PS51186">
    <property type="entry name" value="GNAT"/>
    <property type="match status" value="1"/>
</dbReference>
<dbReference type="RefSeq" id="WP_089368320.1">
    <property type="nucleotide sequence ID" value="NZ_BJXZ01000023.1"/>
</dbReference>
<sequence>MFKTITLPRVTLRLITHKHGAALFGILNHPLVSQYNDYQTPLSQQQVKQLIQNDISGYYEGGVLRLAIEHNSNGQLLGSCGLYKINTDKQTAFIGFELHPDFWQQGIMQEVLLGFMAVMPALQLKHLYAEVSTHNQRSHALLIKLGFTLKCGVQNSDNSSLWYKLL</sequence>
<dbReference type="InterPro" id="IPR016181">
    <property type="entry name" value="Acyl_CoA_acyltransferase"/>
</dbReference>
<dbReference type="Proteomes" id="UP000198329">
    <property type="component" value="Chromosome I"/>
</dbReference>
<dbReference type="KEGG" id="png:PNIG_a2082"/>
<dbReference type="InterPro" id="IPR051531">
    <property type="entry name" value="N-acetyltransferase"/>
</dbReference>
<protein>
    <submittedName>
        <fullName evidence="2">Ribosomal-protein-alanine N-acetyltransferase</fullName>
    </submittedName>
</protein>
<dbReference type="EMBL" id="CP011036">
    <property type="protein sequence ID" value="ASM54141.1"/>
    <property type="molecule type" value="Genomic_DNA"/>
</dbReference>
<dbReference type="Pfam" id="PF13302">
    <property type="entry name" value="Acetyltransf_3"/>
    <property type="match status" value="1"/>
</dbReference>
<accession>A0AAC9UI94</accession>
<dbReference type="SUPFAM" id="SSF55729">
    <property type="entry name" value="Acyl-CoA N-acyltransferases (Nat)"/>
    <property type="match status" value="1"/>
</dbReference>
<evidence type="ECO:0000259" key="1">
    <source>
        <dbReference type="PROSITE" id="PS51186"/>
    </source>
</evidence>
<organism evidence="2 3">
    <name type="scientific">Pseudoalteromonas nigrifaciens</name>
    <dbReference type="NCBI Taxonomy" id="28109"/>
    <lineage>
        <taxon>Bacteria</taxon>
        <taxon>Pseudomonadati</taxon>
        <taxon>Pseudomonadota</taxon>
        <taxon>Gammaproteobacteria</taxon>
        <taxon>Alteromonadales</taxon>
        <taxon>Pseudoalteromonadaceae</taxon>
        <taxon>Pseudoalteromonas</taxon>
    </lineage>
</organism>
<keyword evidence="3" id="KW-1185">Reference proteome</keyword>
<dbReference type="Gene3D" id="3.40.630.30">
    <property type="match status" value="1"/>
</dbReference>
<feature type="domain" description="N-acetyltransferase" evidence="1">
    <location>
        <begin position="10"/>
        <end position="166"/>
    </location>
</feature>
<reference evidence="2 3" key="1">
    <citation type="submission" date="2015-03" db="EMBL/GenBank/DDBJ databases">
        <authorList>
            <person name="Xie B.-B."/>
            <person name="Rong J.-C."/>
            <person name="Qin Q.-L."/>
            <person name="Zhang Y.-Z."/>
        </authorList>
    </citation>
    <scope>NUCLEOTIDE SEQUENCE [LARGE SCALE GENOMIC DNA]</scope>
    <source>
        <strain evidence="2 3">KMM 661</strain>
    </source>
</reference>
<dbReference type="InterPro" id="IPR000182">
    <property type="entry name" value="GNAT_dom"/>
</dbReference>
<dbReference type="GO" id="GO:0016747">
    <property type="term" value="F:acyltransferase activity, transferring groups other than amino-acyl groups"/>
    <property type="evidence" value="ECO:0007669"/>
    <property type="project" value="InterPro"/>
</dbReference>
<name>A0AAC9UI94_9GAMM</name>
<dbReference type="PANTHER" id="PTHR43792">
    <property type="entry name" value="GNAT FAMILY, PUTATIVE (AFU_ORTHOLOGUE AFUA_3G00765)-RELATED-RELATED"/>
    <property type="match status" value="1"/>
</dbReference>
<proteinExistence type="predicted"/>
<evidence type="ECO:0000313" key="3">
    <source>
        <dbReference type="Proteomes" id="UP000198329"/>
    </source>
</evidence>
<gene>
    <name evidence="2" type="ORF">PNIG_a2082</name>
</gene>